<proteinExistence type="predicted"/>
<gene>
    <name evidence="1" type="ORF">PQJ61_02000</name>
</gene>
<protein>
    <submittedName>
        <fullName evidence="1">Late competence development ComFB family protein</fullName>
    </submittedName>
</protein>
<comment type="caution">
    <text evidence="1">The sequence shown here is derived from an EMBL/GenBank/DDBJ whole genome shotgun (WGS) entry which is preliminary data.</text>
</comment>
<dbReference type="Proteomes" id="UP001221217">
    <property type="component" value="Unassembled WGS sequence"/>
</dbReference>
<reference evidence="1 2" key="1">
    <citation type="submission" date="2022-12" db="EMBL/GenBank/DDBJ databases">
        <title>Metagenome assembled genome from gulf of manar.</title>
        <authorList>
            <person name="Kohli P."/>
            <person name="Pk S."/>
            <person name="Venkata Ramana C."/>
            <person name="Sasikala C."/>
        </authorList>
    </citation>
    <scope>NUCLEOTIDE SEQUENCE [LARGE SCALE GENOMIC DNA]</scope>
    <source>
        <strain evidence="1">JB008</strain>
    </source>
</reference>
<accession>A0AAJ1ICE2</accession>
<name>A0AAJ1ICE2_9SPIO</name>
<dbReference type="Pfam" id="PF10719">
    <property type="entry name" value="ComFB"/>
    <property type="match status" value="1"/>
</dbReference>
<evidence type="ECO:0000313" key="1">
    <source>
        <dbReference type="EMBL" id="MDC7225519.1"/>
    </source>
</evidence>
<dbReference type="EMBL" id="JAQQAL010000007">
    <property type="protein sequence ID" value="MDC7225519.1"/>
    <property type="molecule type" value="Genomic_DNA"/>
</dbReference>
<evidence type="ECO:0000313" key="2">
    <source>
        <dbReference type="Proteomes" id="UP001221217"/>
    </source>
</evidence>
<dbReference type="AlphaFoldDB" id="A0AAJ1ICE2"/>
<sequence length="236" mass="26342">MDIHNLMEELVIDTVEEIFSDPDYIKQAGCCDSDHCRTDVVCYVLNRIPPIYATSSRGLAHIGKTVIDKPQIIADIAALVNEGIKQVGAHNRNDSPEPDYEIPEPPLYNFPIIKGKVIDGKTFAPITGTSISLKMDGVLVPMHASRWSNPSPLVEETEGDFLFWPRSVKAGSAAEKKSFSLQLELAAEGYKPVKHFVNLELDAEDQFVSSTEVNRIFKVEPIYLFDKNEPEEIIPK</sequence>
<organism evidence="1 2">
    <name type="scientific">Candidatus Thalassospirochaeta sargassi</name>
    <dbReference type="NCBI Taxonomy" id="3119039"/>
    <lineage>
        <taxon>Bacteria</taxon>
        <taxon>Pseudomonadati</taxon>
        <taxon>Spirochaetota</taxon>
        <taxon>Spirochaetia</taxon>
        <taxon>Spirochaetales</taxon>
        <taxon>Spirochaetaceae</taxon>
        <taxon>Candidatus Thalassospirochaeta</taxon>
    </lineage>
</organism>
<dbReference type="InterPro" id="IPR019657">
    <property type="entry name" value="ComFB"/>
</dbReference>